<dbReference type="InterPro" id="IPR036388">
    <property type="entry name" value="WH-like_DNA-bd_sf"/>
</dbReference>
<dbReference type="PANTHER" id="PTHR30154">
    <property type="entry name" value="LEUCINE-RESPONSIVE REGULATORY PROTEIN"/>
    <property type="match status" value="1"/>
</dbReference>
<evidence type="ECO:0000256" key="2">
    <source>
        <dbReference type="ARBA" id="ARBA00023125"/>
    </source>
</evidence>
<keyword evidence="6" id="KW-1185">Reference proteome</keyword>
<evidence type="ECO:0000256" key="1">
    <source>
        <dbReference type="ARBA" id="ARBA00023015"/>
    </source>
</evidence>
<dbReference type="Pfam" id="PF01037">
    <property type="entry name" value="AsnC_trans_reg"/>
    <property type="match status" value="1"/>
</dbReference>
<dbReference type="EMBL" id="JTDK01000006">
    <property type="protein sequence ID" value="KHK99009.1"/>
    <property type="molecule type" value="Genomic_DNA"/>
</dbReference>
<dbReference type="InterPro" id="IPR011991">
    <property type="entry name" value="ArsR-like_HTH"/>
</dbReference>
<dbReference type="PROSITE" id="PS50956">
    <property type="entry name" value="HTH_ASNC_2"/>
    <property type="match status" value="1"/>
</dbReference>
<sequence length="157" mass="17444">MDAVDRKMLAILQDEGRITLTELAGRLPLSVSRCQRRLRELEAAGVVTGYRTTVDAAAVGLGFEVLVFATLGDLGELADFDRMLADLPQVVEAQRLFGDPDYLIRIVAPDLTAYQRLYDDHLTRLPGKPRMVSTIVMKHVVESRALPLPEKAQARQD</sequence>
<dbReference type="Gene3D" id="1.10.10.10">
    <property type="entry name" value="Winged helix-like DNA-binding domain superfamily/Winged helix DNA-binding domain"/>
    <property type="match status" value="1"/>
</dbReference>
<dbReference type="PANTHER" id="PTHR30154:SF34">
    <property type="entry name" value="TRANSCRIPTIONAL REGULATOR AZLB"/>
    <property type="match status" value="1"/>
</dbReference>
<dbReference type="CDD" id="cd00090">
    <property type="entry name" value="HTH_ARSR"/>
    <property type="match status" value="1"/>
</dbReference>
<dbReference type="Gene3D" id="3.30.70.920">
    <property type="match status" value="1"/>
</dbReference>
<reference evidence="5 6" key="1">
    <citation type="submission" date="2014-11" db="EMBL/GenBank/DDBJ databases">
        <title>Genome sequence of Microbacterium mangrovi MUSC 115(T).</title>
        <authorList>
            <person name="Lee L.-H."/>
        </authorList>
    </citation>
    <scope>NUCLEOTIDE SEQUENCE [LARGE SCALE GENOMIC DNA]</scope>
    <source>
        <strain evidence="5 6">MUSC 115</strain>
    </source>
</reference>
<evidence type="ECO:0000259" key="4">
    <source>
        <dbReference type="PROSITE" id="PS50956"/>
    </source>
</evidence>
<dbReference type="OrthoDB" id="166264at2"/>
<dbReference type="STRING" id="1348253.LK09_06410"/>
<dbReference type="SMART" id="SM00344">
    <property type="entry name" value="HTH_ASNC"/>
    <property type="match status" value="1"/>
</dbReference>
<name>A0A0B2A664_9MICO</name>
<dbReference type="Pfam" id="PF13412">
    <property type="entry name" value="HTH_24"/>
    <property type="match status" value="1"/>
</dbReference>
<feature type="domain" description="HTH asnC-type" evidence="4">
    <location>
        <begin position="1"/>
        <end position="62"/>
    </location>
</feature>
<comment type="caution">
    <text evidence="5">The sequence shown here is derived from an EMBL/GenBank/DDBJ whole genome shotgun (WGS) entry which is preliminary data.</text>
</comment>
<evidence type="ECO:0000313" key="6">
    <source>
        <dbReference type="Proteomes" id="UP000031030"/>
    </source>
</evidence>
<dbReference type="PRINTS" id="PR00033">
    <property type="entry name" value="HTHASNC"/>
</dbReference>
<dbReference type="InterPro" id="IPR019888">
    <property type="entry name" value="Tscrpt_reg_AsnC-like"/>
</dbReference>
<dbReference type="AlphaFoldDB" id="A0A0B2A664"/>
<dbReference type="GO" id="GO:0005829">
    <property type="term" value="C:cytosol"/>
    <property type="evidence" value="ECO:0007669"/>
    <property type="project" value="TreeGrafter"/>
</dbReference>
<dbReference type="SUPFAM" id="SSF46785">
    <property type="entry name" value="Winged helix' DNA-binding domain"/>
    <property type="match status" value="1"/>
</dbReference>
<keyword evidence="1" id="KW-0805">Transcription regulation</keyword>
<dbReference type="InterPro" id="IPR011008">
    <property type="entry name" value="Dimeric_a/b-barrel"/>
</dbReference>
<dbReference type="Proteomes" id="UP000031030">
    <property type="component" value="Unassembled WGS sequence"/>
</dbReference>
<dbReference type="GO" id="GO:0043200">
    <property type="term" value="P:response to amino acid"/>
    <property type="evidence" value="ECO:0007669"/>
    <property type="project" value="TreeGrafter"/>
</dbReference>
<gene>
    <name evidence="5" type="ORF">LK09_06410</name>
</gene>
<dbReference type="SUPFAM" id="SSF54909">
    <property type="entry name" value="Dimeric alpha+beta barrel"/>
    <property type="match status" value="1"/>
</dbReference>
<evidence type="ECO:0000256" key="3">
    <source>
        <dbReference type="ARBA" id="ARBA00023163"/>
    </source>
</evidence>
<dbReference type="InterPro" id="IPR000485">
    <property type="entry name" value="AsnC-type_HTH_dom"/>
</dbReference>
<dbReference type="InterPro" id="IPR036390">
    <property type="entry name" value="WH_DNA-bd_sf"/>
</dbReference>
<dbReference type="GO" id="GO:0043565">
    <property type="term" value="F:sequence-specific DNA binding"/>
    <property type="evidence" value="ECO:0007669"/>
    <property type="project" value="InterPro"/>
</dbReference>
<protein>
    <submittedName>
        <fullName evidence="5">AsnC family transcriptional regulator</fullName>
    </submittedName>
</protein>
<keyword evidence="2" id="KW-0238">DNA-binding</keyword>
<organism evidence="5 6">
    <name type="scientific">Microbacterium mangrovi</name>
    <dbReference type="NCBI Taxonomy" id="1348253"/>
    <lineage>
        <taxon>Bacteria</taxon>
        <taxon>Bacillati</taxon>
        <taxon>Actinomycetota</taxon>
        <taxon>Actinomycetes</taxon>
        <taxon>Micrococcales</taxon>
        <taxon>Microbacteriaceae</taxon>
        <taxon>Microbacterium</taxon>
    </lineage>
</organism>
<evidence type="ECO:0000313" key="5">
    <source>
        <dbReference type="EMBL" id="KHK99009.1"/>
    </source>
</evidence>
<accession>A0A0B2A664</accession>
<keyword evidence="3" id="KW-0804">Transcription</keyword>
<dbReference type="InterPro" id="IPR019887">
    <property type="entry name" value="Tscrpt_reg_AsnC/Lrp_C"/>
</dbReference>
<proteinExistence type="predicted"/>